<dbReference type="CDD" id="cd00761">
    <property type="entry name" value="Glyco_tranf_GTA_type"/>
    <property type="match status" value="1"/>
</dbReference>
<dbReference type="InterPro" id="IPR029044">
    <property type="entry name" value="Nucleotide-diphossugar_trans"/>
</dbReference>
<dbReference type="EMBL" id="VIWT01000002">
    <property type="protein sequence ID" value="TWF90965.1"/>
    <property type="molecule type" value="Genomic_DNA"/>
</dbReference>
<dbReference type="PANTHER" id="PTHR43685:SF11">
    <property type="entry name" value="GLYCOSYLTRANSFERASE TAGX-RELATED"/>
    <property type="match status" value="1"/>
</dbReference>
<proteinExistence type="predicted"/>
<comment type="caution">
    <text evidence="2">The sequence shown here is derived from an EMBL/GenBank/DDBJ whole genome shotgun (WGS) entry which is preliminary data.</text>
</comment>
<gene>
    <name evidence="2" type="ORF">FHX73_1277</name>
</gene>
<dbReference type="InterPro" id="IPR050834">
    <property type="entry name" value="Glycosyltransf_2"/>
</dbReference>
<keyword evidence="2" id="KW-0808">Transferase</keyword>
<dbReference type="GO" id="GO:0016740">
    <property type="term" value="F:transferase activity"/>
    <property type="evidence" value="ECO:0007669"/>
    <property type="project" value="UniProtKB-KW"/>
</dbReference>
<dbReference type="AlphaFoldDB" id="A0A561TV33"/>
<reference evidence="2 3" key="1">
    <citation type="submission" date="2019-06" db="EMBL/GenBank/DDBJ databases">
        <title>Sequencing the genomes of 1000 actinobacteria strains.</title>
        <authorList>
            <person name="Klenk H.-P."/>
        </authorList>
    </citation>
    <scope>NUCLEOTIDE SEQUENCE [LARGE SCALE GENOMIC DNA]</scope>
    <source>
        <strain evidence="2 3">DSM 44826</strain>
    </source>
</reference>
<dbReference type="SUPFAM" id="SSF53448">
    <property type="entry name" value="Nucleotide-diphospho-sugar transferases"/>
    <property type="match status" value="1"/>
</dbReference>
<evidence type="ECO:0000313" key="2">
    <source>
        <dbReference type="EMBL" id="TWF90965.1"/>
    </source>
</evidence>
<dbReference type="PANTHER" id="PTHR43685">
    <property type="entry name" value="GLYCOSYLTRANSFERASE"/>
    <property type="match status" value="1"/>
</dbReference>
<name>A0A561TV33_9ACTN</name>
<feature type="domain" description="Glycosyltransferase 2-like" evidence="1">
    <location>
        <begin position="9"/>
        <end position="123"/>
    </location>
</feature>
<evidence type="ECO:0000313" key="3">
    <source>
        <dbReference type="Proteomes" id="UP000317940"/>
    </source>
</evidence>
<sequence>MADRVAPVSVVIAAYNAERTLGAALESALRQDPGPAEVIVVDDGSLDGTARIAAAHPGVQLLRQRNQGPSAARNAGIARATQPWVAFLDADDLWLPGKLDRQLRALERDPQAVLLAGDWVRDERAATAVPAGPVSRPGYRDVLLLNRFQTSTVLVRADVLDRAGGFDPSLDGAEDWDLWLRCARLGPVLKLDVPLVVYRDEPTGYSKDLVRLYRRMLPMLHREQARPRTRDTLTAGAFAQVMAWHHLRFAVAFVLAGQHRQVGEVARELRLAGLLRHVPAATVRHLVPFLGGRALRRLRPGA</sequence>
<dbReference type="Pfam" id="PF00535">
    <property type="entry name" value="Glycos_transf_2"/>
    <property type="match status" value="1"/>
</dbReference>
<organism evidence="2 3">
    <name type="scientific">Kitasatospora viridis</name>
    <dbReference type="NCBI Taxonomy" id="281105"/>
    <lineage>
        <taxon>Bacteria</taxon>
        <taxon>Bacillati</taxon>
        <taxon>Actinomycetota</taxon>
        <taxon>Actinomycetes</taxon>
        <taxon>Kitasatosporales</taxon>
        <taxon>Streptomycetaceae</taxon>
        <taxon>Kitasatospora</taxon>
    </lineage>
</organism>
<protein>
    <submittedName>
        <fullName evidence="2">Glycosyltransferase involved in cell wall biosynthesis</fullName>
    </submittedName>
</protein>
<accession>A0A561TV33</accession>
<dbReference type="InterPro" id="IPR001173">
    <property type="entry name" value="Glyco_trans_2-like"/>
</dbReference>
<evidence type="ECO:0000259" key="1">
    <source>
        <dbReference type="Pfam" id="PF00535"/>
    </source>
</evidence>
<dbReference type="RefSeq" id="WP_170305099.1">
    <property type="nucleotide sequence ID" value="NZ_BAAAMZ010000002.1"/>
</dbReference>
<keyword evidence="3" id="KW-1185">Reference proteome</keyword>
<dbReference type="Proteomes" id="UP000317940">
    <property type="component" value="Unassembled WGS sequence"/>
</dbReference>
<dbReference type="Gene3D" id="3.90.550.10">
    <property type="entry name" value="Spore Coat Polysaccharide Biosynthesis Protein SpsA, Chain A"/>
    <property type="match status" value="1"/>
</dbReference>